<dbReference type="InterPro" id="IPR027417">
    <property type="entry name" value="P-loop_NTPase"/>
</dbReference>
<proteinExistence type="predicted"/>
<evidence type="ECO:0000313" key="8">
    <source>
        <dbReference type="Proteomes" id="UP000642070"/>
    </source>
</evidence>
<feature type="domain" description="Dynamin N-terminal" evidence="6">
    <location>
        <begin position="97"/>
        <end position="292"/>
    </location>
</feature>
<keyword evidence="2" id="KW-0547">Nucleotide-binding</keyword>
<keyword evidence="5" id="KW-0472">Membrane</keyword>
<dbReference type="Proteomes" id="UP000642070">
    <property type="component" value="Unassembled WGS sequence"/>
</dbReference>
<dbReference type="InterPro" id="IPR027094">
    <property type="entry name" value="Mitofusin_fam"/>
</dbReference>
<evidence type="ECO:0000256" key="5">
    <source>
        <dbReference type="ARBA" id="ARBA00023136"/>
    </source>
</evidence>
<comment type="subcellular location">
    <subcellularLocation>
        <location evidence="1">Membrane</location>
    </subcellularLocation>
</comment>
<dbReference type="InterPro" id="IPR045063">
    <property type="entry name" value="Dynamin_N"/>
</dbReference>
<name>A0A917SYK9_9ACTN</name>
<comment type="caution">
    <text evidence="7">The sequence shown here is derived from an EMBL/GenBank/DDBJ whole genome shotgun (WGS) entry which is preliminary data.</text>
</comment>
<sequence>MHPPRGSRFQSGPLMCAVALLINVRRVSTDVEDKDLGELHQDLIRAFERIRGLADNAELLGVHRGATAHDAQFLRVSLEAQLESVRNLELIMPIVAPMKAGKSTLVNAIVGYQLLPARANPMTTLPTKIVLVEGMDLNKPQLYLPESLRRLFQTLETQVRAVMLARWPVPREHGYLDELATLLKADALAPLQEWYEGTAEVHAVLARLNDEMRLAALAIGDEDFLGGVRELPELRTGHVHSFAAGAGTGGRLVIIDTPGPNEYAIAARLGPALERQLAESHVVLVVLDYTQMGGEAAADIRNRLGRHLEIIGTSRLYAVVNKVDARKTKDDLSKADTREAVRHSLGLTAEQADRQLFEAVANWGLLGSRVLAEIDAAGERFAPSDSEAARSVLRELYPLDDDEELTERLAETDTESLRIDARRFLRKSHVAELVDTAIARLRRGAAPAVMSAGIKRFEAAAGELAELIALERSAADRGSEIVAQQLAALESEIALLQGHRDARPSPEQLQRRFQAELTTFVRELEGHGQHIIRMLEVGREQQHEASGGWEPVRAIRRGLTGLFDKLFHDKPQSDEHSFPTEDGANRFKDQLAGAVTEQLHQLLDVARYHFEKRVGRLTATIVAEQESKVRELIERAAETLSSAFDVKLQPPPPAVVNGKLSSRLEGARARTTTHEQEVETIERRRVWYKLWIGKRDVKVKTKKTVSVTTYVVSRSDVMRQLSAAFSTQVKGMEVQLTRYVGTTLSAELSAYYQGLDDYLKRYHGALTRSQRAGERDEAQQRERRDALTKLEASLQQELDGLLEYRERLPQTPE</sequence>
<dbReference type="Pfam" id="PF00350">
    <property type="entry name" value="Dynamin_N"/>
    <property type="match status" value="1"/>
</dbReference>
<reference evidence="7" key="2">
    <citation type="submission" date="2020-09" db="EMBL/GenBank/DDBJ databases">
        <authorList>
            <person name="Sun Q."/>
            <person name="Ohkuma M."/>
        </authorList>
    </citation>
    <scope>NUCLEOTIDE SEQUENCE</scope>
    <source>
        <strain evidence="7">JCM 19831</strain>
    </source>
</reference>
<evidence type="ECO:0000256" key="2">
    <source>
        <dbReference type="ARBA" id="ARBA00022741"/>
    </source>
</evidence>
<dbReference type="PANTHER" id="PTHR10465">
    <property type="entry name" value="TRANSMEMBRANE GTPASE FZO1"/>
    <property type="match status" value="1"/>
</dbReference>
<gene>
    <name evidence="7" type="ORF">GCM10007977_000210</name>
</gene>
<reference evidence="7" key="1">
    <citation type="journal article" date="2014" name="Int. J. Syst. Evol. Microbiol.">
        <title>Complete genome sequence of Corynebacterium casei LMG S-19264T (=DSM 44701T), isolated from a smear-ripened cheese.</title>
        <authorList>
            <consortium name="US DOE Joint Genome Institute (JGI-PGF)"/>
            <person name="Walter F."/>
            <person name="Albersmeier A."/>
            <person name="Kalinowski J."/>
            <person name="Ruckert C."/>
        </authorList>
    </citation>
    <scope>NUCLEOTIDE SEQUENCE</scope>
    <source>
        <strain evidence="7">JCM 19831</strain>
    </source>
</reference>
<evidence type="ECO:0000256" key="4">
    <source>
        <dbReference type="ARBA" id="ARBA00023134"/>
    </source>
</evidence>
<dbReference type="Gene3D" id="3.40.50.300">
    <property type="entry name" value="P-loop containing nucleotide triphosphate hydrolases"/>
    <property type="match status" value="2"/>
</dbReference>
<accession>A0A917SYK9</accession>
<dbReference type="AlphaFoldDB" id="A0A917SYK9"/>
<keyword evidence="4" id="KW-0342">GTP-binding</keyword>
<dbReference type="GO" id="GO:0005525">
    <property type="term" value="F:GTP binding"/>
    <property type="evidence" value="ECO:0007669"/>
    <property type="project" value="UniProtKB-KW"/>
</dbReference>
<dbReference type="EMBL" id="BMPI01000001">
    <property type="protein sequence ID" value="GGM02802.1"/>
    <property type="molecule type" value="Genomic_DNA"/>
</dbReference>
<protein>
    <recommendedName>
        <fullName evidence="6">Dynamin N-terminal domain-containing protein</fullName>
    </recommendedName>
</protein>
<dbReference type="PANTHER" id="PTHR10465:SF0">
    <property type="entry name" value="SARCALUMENIN"/>
    <property type="match status" value="1"/>
</dbReference>
<keyword evidence="3" id="KW-0378">Hydrolase</keyword>
<keyword evidence="8" id="KW-1185">Reference proteome</keyword>
<evidence type="ECO:0000313" key="7">
    <source>
        <dbReference type="EMBL" id="GGM02802.1"/>
    </source>
</evidence>
<dbReference type="GO" id="GO:0003924">
    <property type="term" value="F:GTPase activity"/>
    <property type="evidence" value="ECO:0007669"/>
    <property type="project" value="InterPro"/>
</dbReference>
<evidence type="ECO:0000256" key="3">
    <source>
        <dbReference type="ARBA" id="ARBA00022801"/>
    </source>
</evidence>
<organism evidence="7 8">
    <name type="scientific">Dactylosporangium sucinum</name>
    <dbReference type="NCBI Taxonomy" id="1424081"/>
    <lineage>
        <taxon>Bacteria</taxon>
        <taxon>Bacillati</taxon>
        <taxon>Actinomycetota</taxon>
        <taxon>Actinomycetes</taxon>
        <taxon>Micromonosporales</taxon>
        <taxon>Micromonosporaceae</taxon>
        <taxon>Dactylosporangium</taxon>
    </lineage>
</organism>
<evidence type="ECO:0000256" key="1">
    <source>
        <dbReference type="ARBA" id="ARBA00004370"/>
    </source>
</evidence>
<dbReference type="GO" id="GO:0016020">
    <property type="term" value="C:membrane"/>
    <property type="evidence" value="ECO:0007669"/>
    <property type="project" value="UniProtKB-SubCell"/>
</dbReference>
<dbReference type="SUPFAM" id="SSF52540">
    <property type="entry name" value="P-loop containing nucleoside triphosphate hydrolases"/>
    <property type="match status" value="1"/>
</dbReference>
<evidence type="ECO:0000259" key="6">
    <source>
        <dbReference type="Pfam" id="PF00350"/>
    </source>
</evidence>